<dbReference type="EMBL" id="CAJNOR010009151">
    <property type="protein sequence ID" value="CAF1641663.1"/>
    <property type="molecule type" value="Genomic_DNA"/>
</dbReference>
<dbReference type="OrthoDB" id="9993861at2759"/>
<keyword evidence="2" id="KW-0863">Zinc-finger</keyword>
<evidence type="ECO:0000256" key="5">
    <source>
        <dbReference type="ARBA" id="ARBA00023125"/>
    </source>
</evidence>
<feature type="domain" description="NR LBD" evidence="10">
    <location>
        <begin position="192"/>
        <end position="441"/>
    </location>
</feature>
<evidence type="ECO:0000256" key="2">
    <source>
        <dbReference type="ARBA" id="ARBA00022771"/>
    </source>
</evidence>
<dbReference type="Pfam" id="PF00105">
    <property type="entry name" value="zf-C4"/>
    <property type="match status" value="1"/>
</dbReference>
<keyword evidence="4" id="KW-0805">Transcription regulation</keyword>
<keyword evidence="5" id="KW-0238">DNA-binding</keyword>
<keyword evidence="7" id="KW-0675">Receptor</keyword>
<dbReference type="Proteomes" id="UP000663828">
    <property type="component" value="Unassembled WGS sequence"/>
</dbReference>
<dbReference type="PROSITE" id="PS51030">
    <property type="entry name" value="NUCLEAR_REC_DBD_2"/>
    <property type="match status" value="1"/>
</dbReference>
<keyword evidence="1" id="KW-0479">Metal-binding</keyword>
<dbReference type="GO" id="GO:0000978">
    <property type="term" value="F:RNA polymerase II cis-regulatory region sequence-specific DNA binding"/>
    <property type="evidence" value="ECO:0007669"/>
    <property type="project" value="TreeGrafter"/>
</dbReference>
<dbReference type="PANTHER" id="PTHR24082">
    <property type="entry name" value="NUCLEAR HORMONE RECEPTOR"/>
    <property type="match status" value="1"/>
</dbReference>
<comment type="caution">
    <text evidence="12">The sequence shown here is derived from an EMBL/GenBank/DDBJ whole genome shotgun (WGS) entry which is preliminary data.</text>
</comment>
<sequence length="441" mass="51287">MDIFKLASNDRFKKGSTTVLIVKSGSEDDDEKLLMDLIHSSARNNTKRLSNDEVYNQQQQTAIMKRRKADLTCVVCGGSAFGYNFGQITCESCKAFFRRTAFHPLEKTRCQNKYGLRCNIRHDDIQKCQRCRLLKCLESGMRKDLISTREDKLNRLKLLEENRRLYPREIKGEPLEVEIKNNDEISYNLTKDDWSCLNSIQDAYLSSSRSTPPASTMFSLELASDKMLTYMNTLDIQNVNAIRMINFVRQIEDFASLNENDRVTLVKYNSSMAGLMRFSLTFDKTRELWHLDPEDDSHSTASEAFAEECKSLFILCYGYELFRSLANILHIIEDLVNKDPIIVQLLMLTMVFLKGLSASDDRESMLYDYQRVFQAHSKYVDLLFRYLLQQSSFEQTAVKMMRVVEVLLKLQKLMRDFQQQVKTKIDVNYINPLMKSLLNLT</sequence>
<keyword evidence="3" id="KW-0862">Zinc</keyword>
<dbReference type="SMART" id="SM00399">
    <property type="entry name" value="ZnF_C4"/>
    <property type="match status" value="1"/>
</dbReference>
<dbReference type="EMBL" id="CAJNOJ010000184">
    <property type="protein sequence ID" value="CAF1257218.1"/>
    <property type="molecule type" value="Genomic_DNA"/>
</dbReference>
<dbReference type="InterPro" id="IPR050234">
    <property type="entry name" value="Nuclear_hormone_rcpt_NR1"/>
</dbReference>
<feature type="domain" description="Nuclear receptor" evidence="9">
    <location>
        <begin position="70"/>
        <end position="148"/>
    </location>
</feature>
<evidence type="ECO:0000256" key="8">
    <source>
        <dbReference type="ARBA" id="ARBA00023242"/>
    </source>
</evidence>
<dbReference type="SUPFAM" id="SSF57716">
    <property type="entry name" value="Glucocorticoid receptor-like (DNA-binding domain)"/>
    <property type="match status" value="1"/>
</dbReference>
<evidence type="ECO:0000256" key="7">
    <source>
        <dbReference type="ARBA" id="ARBA00023170"/>
    </source>
</evidence>
<dbReference type="InterPro" id="IPR000536">
    <property type="entry name" value="Nucl_hrmn_rcpt_lig-bd"/>
</dbReference>
<dbReference type="InterPro" id="IPR001628">
    <property type="entry name" value="Znf_hrmn_rcpt"/>
</dbReference>
<evidence type="ECO:0000259" key="10">
    <source>
        <dbReference type="PROSITE" id="PS51843"/>
    </source>
</evidence>
<evidence type="ECO:0000256" key="1">
    <source>
        <dbReference type="ARBA" id="ARBA00022723"/>
    </source>
</evidence>
<dbReference type="Gene3D" id="1.10.565.10">
    <property type="entry name" value="Retinoid X Receptor"/>
    <property type="match status" value="1"/>
</dbReference>
<keyword evidence="6" id="KW-0804">Transcription</keyword>
<dbReference type="GO" id="GO:0008270">
    <property type="term" value="F:zinc ion binding"/>
    <property type="evidence" value="ECO:0007669"/>
    <property type="project" value="UniProtKB-KW"/>
</dbReference>
<dbReference type="PROSITE" id="PS51843">
    <property type="entry name" value="NR_LBD"/>
    <property type="match status" value="1"/>
</dbReference>
<dbReference type="PANTHER" id="PTHR24082:SF283">
    <property type="entry name" value="NUCLEAR HORMONE RECEPTOR HR96"/>
    <property type="match status" value="1"/>
</dbReference>
<keyword evidence="13" id="KW-1185">Reference proteome</keyword>
<dbReference type="Gene3D" id="3.30.50.10">
    <property type="entry name" value="Erythroid Transcription Factor GATA-1, subunit A"/>
    <property type="match status" value="1"/>
</dbReference>
<dbReference type="Proteomes" id="UP000663852">
    <property type="component" value="Unassembled WGS sequence"/>
</dbReference>
<dbReference type="PRINTS" id="PR00047">
    <property type="entry name" value="STROIDFINGER"/>
</dbReference>
<evidence type="ECO:0000259" key="9">
    <source>
        <dbReference type="PROSITE" id="PS51030"/>
    </source>
</evidence>
<dbReference type="InterPro" id="IPR013088">
    <property type="entry name" value="Znf_NHR/GATA"/>
</dbReference>
<keyword evidence="8" id="KW-0539">Nucleus</keyword>
<accession>A0A816E3F6</accession>
<evidence type="ECO:0000313" key="12">
    <source>
        <dbReference type="EMBL" id="CAF1641663.1"/>
    </source>
</evidence>
<name>A0A816E3F6_ADIRI</name>
<proteinExistence type="predicted"/>
<evidence type="ECO:0000313" key="11">
    <source>
        <dbReference type="EMBL" id="CAF1257218.1"/>
    </source>
</evidence>
<organism evidence="12 13">
    <name type="scientific">Adineta ricciae</name>
    <name type="common">Rotifer</name>
    <dbReference type="NCBI Taxonomy" id="249248"/>
    <lineage>
        <taxon>Eukaryota</taxon>
        <taxon>Metazoa</taxon>
        <taxon>Spiralia</taxon>
        <taxon>Gnathifera</taxon>
        <taxon>Rotifera</taxon>
        <taxon>Eurotatoria</taxon>
        <taxon>Bdelloidea</taxon>
        <taxon>Adinetida</taxon>
        <taxon>Adinetidae</taxon>
        <taxon>Adineta</taxon>
    </lineage>
</organism>
<evidence type="ECO:0000256" key="4">
    <source>
        <dbReference type="ARBA" id="ARBA00023015"/>
    </source>
</evidence>
<protein>
    <submittedName>
        <fullName evidence="12">Uncharacterized protein</fullName>
    </submittedName>
</protein>
<dbReference type="SUPFAM" id="SSF48508">
    <property type="entry name" value="Nuclear receptor ligand-binding domain"/>
    <property type="match status" value="1"/>
</dbReference>
<dbReference type="AlphaFoldDB" id="A0A816E3F6"/>
<evidence type="ECO:0000256" key="6">
    <source>
        <dbReference type="ARBA" id="ARBA00023163"/>
    </source>
</evidence>
<evidence type="ECO:0000256" key="3">
    <source>
        <dbReference type="ARBA" id="ARBA00022833"/>
    </source>
</evidence>
<reference evidence="12" key="1">
    <citation type="submission" date="2021-02" db="EMBL/GenBank/DDBJ databases">
        <authorList>
            <person name="Nowell W R."/>
        </authorList>
    </citation>
    <scope>NUCLEOTIDE SEQUENCE</scope>
</reference>
<dbReference type="GO" id="GO:0000122">
    <property type="term" value="P:negative regulation of transcription by RNA polymerase II"/>
    <property type="evidence" value="ECO:0007669"/>
    <property type="project" value="TreeGrafter"/>
</dbReference>
<dbReference type="GO" id="GO:0030154">
    <property type="term" value="P:cell differentiation"/>
    <property type="evidence" value="ECO:0007669"/>
    <property type="project" value="TreeGrafter"/>
</dbReference>
<dbReference type="GO" id="GO:0004879">
    <property type="term" value="F:nuclear receptor activity"/>
    <property type="evidence" value="ECO:0007669"/>
    <property type="project" value="TreeGrafter"/>
</dbReference>
<evidence type="ECO:0000313" key="13">
    <source>
        <dbReference type="Proteomes" id="UP000663828"/>
    </source>
</evidence>
<dbReference type="GO" id="GO:0045944">
    <property type="term" value="P:positive regulation of transcription by RNA polymerase II"/>
    <property type="evidence" value="ECO:0007669"/>
    <property type="project" value="TreeGrafter"/>
</dbReference>
<dbReference type="InterPro" id="IPR035500">
    <property type="entry name" value="NHR-like_dom_sf"/>
</dbReference>
<gene>
    <name evidence="11" type="ORF">EDS130_LOCUS28312</name>
    <name evidence="12" type="ORF">XAT740_LOCUS53418</name>
</gene>